<organism evidence="4 5">
    <name type="scientific">Tenggerimyces flavus</name>
    <dbReference type="NCBI Taxonomy" id="1708749"/>
    <lineage>
        <taxon>Bacteria</taxon>
        <taxon>Bacillati</taxon>
        <taxon>Actinomycetota</taxon>
        <taxon>Actinomycetes</taxon>
        <taxon>Propionibacteriales</taxon>
        <taxon>Nocardioidaceae</taxon>
        <taxon>Tenggerimyces</taxon>
    </lineage>
</organism>
<reference evidence="5" key="1">
    <citation type="journal article" date="2019" name="Int. J. Syst. Evol. Microbiol.">
        <title>The Global Catalogue of Microorganisms (GCM) 10K type strain sequencing project: providing services to taxonomists for standard genome sequencing and annotation.</title>
        <authorList>
            <consortium name="The Broad Institute Genomics Platform"/>
            <consortium name="The Broad Institute Genome Sequencing Center for Infectious Disease"/>
            <person name="Wu L."/>
            <person name="Ma J."/>
        </authorList>
    </citation>
    <scope>NUCLEOTIDE SEQUENCE [LARGE SCALE GENOMIC DNA]</scope>
    <source>
        <strain evidence="5">CGMCC 4.7241</strain>
    </source>
</reference>
<dbReference type="Pfam" id="PF00583">
    <property type="entry name" value="Acetyltransf_1"/>
    <property type="match status" value="2"/>
</dbReference>
<protein>
    <submittedName>
        <fullName evidence="4">GNAT family N-acetyltransferase</fullName>
        <ecNumber evidence="4">2.3.-.-</ecNumber>
    </submittedName>
</protein>
<dbReference type="CDD" id="cd04301">
    <property type="entry name" value="NAT_SF"/>
    <property type="match status" value="1"/>
</dbReference>
<dbReference type="SUPFAM" id="SSF55729">
    <property type="entry name" value="Acyl-CoA N-acyltransferases (Nat)"/>
    <property type="match status" value="2"/>
</dbReference>
<dbReference type="InterPro" id="IPR000182">
    <property type="entry name" value="GNAT_dom"/>
</dbReference>
<dbReference type="GO" id="GO:0016746">
    <property type="term" value="F:acyltransferase activity"/>
    <property type="evidence" value="ECO:0007669"/>
    <property type="project" value="UniProtKB-KW"/>
</dbReference>
<dbReference type="PANTHER" id="PTHR43877">
    <property type="entry name" value="AMINOALKYLPHOSPHONATE N-ACETYLTRANSFERASE-RELATED-RELATED"/>
    <property type="match status" value="1"/>
</dbReference>
<accession>A0ABV7YGZ4</accession>
<dbReference type="InterPro" id="IPR016181">
    <property type="entry name" value="Acyl_CoA_acyltransferase"/>
</dbReference>
<evidence type="ECO:0000259" key="3">
    <source>
        <dbReference type="PROSITE" id="PS51186"/>
    </source>
</evidence>
<dbReference type="PANTHER" id="PTHR43877:SF1">
    <property type="entry name" value="ACETYLTRANSFERASE"/>
    <property type="match status" value="1"/>
</dbReference>
<dbReference type="RefSeq" id="WP_205120903.1">
    <property type="nucleotide sequence ID" value="NZ_JAFBCM010000001.1"/>
</dbReference>
<evidence type="ECO:0000313" key="5">
    <source>
        <dbReference type="Proteomes" id="UP001595699"/>
    </source>
</evidence>
<dbReference type="Gene3D" id="3.40.630.30">
    <property type="match status" value="1"/>
</dbReference>
<dbReference type="Proteomes" id="UP001595699">
    <property type="component" value="Unassembled WGS sequence"/>
</dbReference>
<gene>
    <name evidence="4" type="ORF">ACFOUW_23905</name>
</gene>
<keyword evidence="2 4" id="KW-0012">Acyltransferase</keyword>
<sequence length="328" mass="37300">MNLERLDLADDAAVEAMMDLHEASRLADHPYFPADTRQQVLAWHRYGWDGEPPEVWLLREGDAVIGKLGVWFSYRDNLHLGGVNVLVHPEHRRMGHGRALYEAGMKRVREEGRRTVGAGTLDRPEFNAFAETMGFERKSADIHRRQDLLSVDFEDIAAHRAKAEAAAADYELVRVEGSVPEELIEDVAVMTAAINDAPTDDLDIEDEIFDAKRIREWENARLEGGDRIYRIIARRKSDGALAGHTMLGYHPGAPEYANQWDTSVLKDHRGHRLGMLLKASMVEWLREAEPTVRYVDTWNAESNSYMIAVNEALGYQIVERHLGYQRSV</sequence>
<dbReference type="EMBL" id="JBHRZH010000021">
    <property type="protein sequence ID" value="MFC3763902.1"/>
    <property type="molecule type" value="Genomic_DNA"/>
</dbReference>
<feature type="domain" description="N-acetyltransferase" evidence="3">
    <location>
        <begin position="192"/>
        <end position="328"/>
    </location>
</feature>
<comment type="caution">
    <text evidence="4">The sequence shown here is derived from an EMBL/GenBank/DDBJ whole genome shotgun (WGS) entry which is preliminary data.</text>
</comment>
<evidence type="ECO:0000313" key="4">
    <source>
        <dbReference type="EMBL" id="MFC3763902.1"/>
    </source>
</evidence>
<dbReference type="EC" id="2.3.-.-" evidence="4"/>
<dbReference type="InterPro" id="IPR050832">
    <property type="entry name" value="Bact_Acetyltransf"/>
</dbReference>
<evidence type="ECO:0000256" key="2">
    <source>
        <dbReference type="ARBA" id="ARBA00023315"/>
    </source>
</evidence>
<proteinExistence type="predicted"/>
<dbReference type="PROSITE" id="PS51186">
    <property type="entry name" value="GNAT"/>
    <property type="match status" value="2"/>
</dbReference>
<name>A0ABV7YGZ4_9ACTN</name>
<keyword evidence="1 4" id="KW-0808">Transferase</keyword>
<evidence type="ECO:0000256" key="1">
    <source>
        <dbReference type="ARBA" id="ARBA00022679"/>
    </source>
</evidence>
<feature type="domain" description="N-acetyltransferase" evidence="3">
    <location>
        <begin position="1"/>
        <end position="154"/>
    </location>
</feature>
<keyword evidence="5" id="KW-1185">Reference proteome</keyword>